<evidence type="ECO:0000256" key="3">
    <source>
        <dbReference type="ARBA" id="ARBA00022553"/>
    </source>
</evidence>
<sequence length="499" mass="56842">MYAFKTSNTIKKEFSYLDFIQRHASIGIWEFDTQTLSLEWSSETKKIHEVPLDYEPSVESGILFYKSGYSRDTITQLFNDCLEKHEEFDEELQIVTATGKEKWIRAIGTPVLENNVCVKVQGLFQDIDKKTKNSITLAQKETQLRKSFENALVGMAILDLDGSWIHVNKSLCRILGYSKEELKSLTFLDITHPEDVEVGKDALKDMVHGNIDSYEAEKRYLSKEGDVIWAKLSSSIIKDDNGNPLHFVAQIHDLSDIKRSNKKVIQLLETTENQNKRLLNFAHIVSHNLRSHYSNLGMLLDLFRMDIPDATNNEIFPLVEEAVRQLGETVVNLNEVAAINIERNLKVEPINLLEKYNSVSGSISALVLESKTKICVDIDKDLYVKGIPAYLDSIILNFLTNAIKYKKADESAKIELKTQVKDDFIILAIKDYGLGIDLKKHGNKLFGMYKTFHNHKDSRGLGLFITKNQVEALGGKIEVESKVNEGTTFYIHLMKDEKN</sequence>
<dbReference type="Pfam" id="PF02518">
    <property type="entry name" value="HATPase_c"/>
    <property type="match status" value="1"/>
</dbReference>
<dbReference type="SMART" id="SM00086">
    <property type="entry name" value="PAC"/>
    <property type="match status" value="2"/>
</dbReference>
<protein>
    <recommendedName>
        <fullName evidence="2">histidine kinase</fullName>
        <ecNumber evidence="2">2.7.13.3</ecNumber>
    </recommendedName>
</protein>
<evidence type="ECO:0000259" key="6">
    <source>
        <dbReference type="PROSITE" id="PS50109"/>
    </source>
</evidence>
<dbReference type="CDD" id="cd00130">
    <property type="entry name" value="PAS"/>
    <property type="match status" value="1"/>
</dbReference>
<evidence type="ECO:0000259" key="8">
    <source>
        <dbReference type="PROSITE" id="PS50113"/>
    </source>
</evidence>
<dbReference type="PANTHER" id="PTHR43304:SF1">
    <property type="entry name" value="PAC DOMAIN-CONTAINING PROTEIN"/>
    <property type="match status" value="1"/>
</dbReference>
<dbReference type="PANTHER" id="PTHR43304">
    <property type="entry name" value="PHYTOCHROME-LIKE PROTEIN CPH1"/>
    <property type="match status" value="1"/>
</dbReference>
<dbReference type="InterPro" id="IPR000014">
    <property type="entry name" value="PAS"/>
</dbReference>
<dbReference type="EC" id="2.7.13.3" evidence="2"/>
<dbReference type="Gene3D" id="3.30.565.10">
    <property type="entry name" value="Histidine kinase-like ATPase, C-terminal domain"/>
    <property type="match status" value="1"/>
</dbReference>
<dbReference type="PROSITE" id="PS50109">
    <property type="entry name" value="HIS_KIN"/>
    <property type="match status" value="1"/>
</dbReference>
<accession>A0ABT6FY03</accession>
<proteinExistence type="predicted"/>
<dbReference type="SMART" id="SM00387">
    <property type="entry name" value="HATPase_c"/>
    <property type="match status" value="1"/>
</dbReference>
<feature type="domain" description="PAC" evidence="8">
    <location>
        <begin position="214"/>
        <end position="266"/>
    </location>
</feature>
<evidence type="ECO:0000259" key="7">
    <source>
        <dbReference type="PROSITE" id="PS50112"/>
    </source>
</evidence>
<dbReference type="InterPro" id="IPR052162">
    <property type="entry name" value="Sensor_kinase/Photoreceptor"/>
</dbReference>
<dbReference type="Pfam" id="PF13426">
    <property type="entry name" value="PAS_9"/>
    <property type="match status" value="1"/>
</dbReference>
<evidence type="ECO:0000256" key="2">
    <source>
        <dbReference type="ARBA" id="ARBA00012438"/>
    </source>
</evidence>
<dbReference type="PRINTS" id="PR00344">
    <property type="entry name" value="BCTRLSENSOR"/>
</dbReference>
<dbReference type="SMART" id="SM00091">
    <property type="entry name" value="PAS"/>
    <property type="match status" value="1"/>
</dbReference>
<organism evidence="9 10">
    <name type="scientific">Winogradskyella marincola</name>
    <dbReference type="NCBI Taxonomy" id="3037795"/>
    <lineage>
        <taxon>Bacteria</taxon>
        <taxon>Pseudomonadati</taxon>
        <taxon>Bacteroidota</taxon>
        <taxon>Flavobacteriia</taxon>
        <taxon>Flavobacteriales</taxon>
        <taxon>Flavobacteriaceae</taxon>
        <taxon>Winogradskyella</taxon>
    </lineage>
</organism>
<name>A0ABT6FY03_9FLAO</name>
<gene>
    <name evidence="9" type="ORF">P7122_02215</name>
</gene>
<keyword evidence="4" id="KW-0808">Transferase</keyword>
<evidence type="ECO:0000313" key="9">
    <source>
        <dbReference type="EMBL" id="MDG4714670.1"/>
    </source>
</evidence>
<dbReference type="Gene3D" id="3.30.450.20">
    <property type="entry name" value="PAS domain"/>
    <property type="match status" value="2"/>
</dbReference>
<comment type="catalytic activity">
    <reaction evidence="1">
        <text>ATP + protein L-histidine = ADP + protein N-phospho-L-histidine.</text>
        <dbReference type="EC" id="2.7.13.3"/>
    </reaction>
</comment>
<dbReference type="InterPro" id="IPR003594">
    <property type="entry name" value="HATPase_dom"/>
</dbReference>
<evidence type="ECO:0000313" key="10">
    <source>
        <dbReference type="Proteomes" id="UP001529085"/>
    </source>
</evidence>
<dbReference type="InterPro" id="IPR035965">
    <property type="entry name" value="PAS-like_dom_sf"/>
</dbReference>
<dbReference type="RefSeq" id="WP_278004138.1">
    <property type="nucleotide sequence ID" value="NZ_JARSBN010000001.1"/>
</dbReference>
<dbReference type="InterPro" id="IPR004358">
    <property type="entry name" value="Sig_transdc_His_kin-like_C"/>
</dbReference>
<dbReference type="InterPro" id="IPR005467">
    <property type="entry name" value="His_kinase_dom"/>
</dbReference>
<dbReference type="InterPro" id="IPR001610">
    <property type="entry name" value="PAC"/>
</dbReference>
<dbReference type="PROSITE" id="PS50113">
    <property type="entry name" value="PAC"/>
    <property type="match status" value="1"/>
</dbReference>
<evidence type="ECO:0000256" key="4">
    <source>
        <dbReference type="ARBA" id="ARBA00022679"/>
    </source>
</evidence>
<evidence type="ECO:0000256" key="1">
    <source>
        <dbReference type="ARBA" id="ARBA00000085"/>
    </source>
</evidence>
<evidence type="ECO:0000256" key="5">
    <source>
        <dbReference type="ARBA" id="ARBA00022777"/>
    </source>
</evidence>
<dbReference type="InterPro" id="IPR036890">
    <property type="entry name" value="HATPase_C_sf"/>
</dbReference>
<dbReference type="EMBL" id="JARSBN010000001">
    <property type="protein sequence ID" value="MDG4714670.1"/>
    <property type="molecule type" value="Genomic_DNA"/>
</dbReference>
<dbReference type="Proteomes" id="UP001529085">
    <property type="component" value="Unassembled WGS sequence"/>
</dbReference>
<keyword evidence="5" id="KW-0418">Kinase</keyword>
<dbReference type="NCBIfam" id="TIGR00229">
    <property type="entry name" value="sensory_box"/>
    <property type="match status" value="1"/>
</dbReference>
<dbReference type="InterPro" id="IPR000700">
    <property type="entry name" value="PAS-assoc_C"/>
</dbReference>
<feature type="domain" description="PAS" evidence="7">
    <location>
        <begin position="140"/>
        <end position="210"/>
    </location>
</feature>
<dbReference type="SUPFAM" id="SSF55785">
    <property type="entry name" value="PYP-like sensor domain (PAS domain)"/>
    <property type="match status" value="2"/>
</dbReference>
<keyword evidence="10" id="KW-1185">Reference proteome</keyword>
<comment type="caution">
    <text evidence="9">The sequence shown here is derived from an EMBL/GenBank/DDBJ whole genome shotgun (WGS) entry which is preliminary data.</text>
</comment>
<dbReference type="SUPFAM" id="SSF55874">
    <property type="entry name" value="ATPase domain of HSP90 chaperone/DNA topoisomerase II/histidine kinase"/>
    <property type="match status" value="1"/>
</dbReference>
<dbReference type="PROSITE" id="PS50112">
    <property type="entry name" value="PAS"/>
    <property type="match status" value="1"/>
</dbReference>
<reference evidence="9 10" key="1">
    <citation type="submission" date="2023-03" db="EMBL/GenBank/DDBJ databases">
        <title>Strain YYF002 represents a novel species in the genus Winogradskyella isolated from seawater.</title>
        <authorList>
            <person name="Fu Z.-Y."/>
        </authorList>
    </citation>
    <scope>NUCLEOTIDE SEQUENCE [LARGE SCALE GENOMIC DNA]</scope>
    <source>
        <strain evidence="9 10">YYF002</strain>
    </source>
</reference>
<keyword evidence="3" id="KW-0597">Phosphoprotein</keyword>
<feature type="domain" description="Histidine kinase" evidence="6">
    <location>
        <begin position="284"/>
        <end position="497"/>
    </location>
</feature>
<dbReference type="Pfam" id="PF08447">
    <property type="entry name" value="PAS_3"/>
    <property type="match status" value="1"/>
</dbReference>
<dbReference type="InterPro" id="IPR013655">
    <property type="entry name" value="PAS_fold_3"/>
</dbReference>